<gene>
    <name evidence="2" type="ORF">AAF712_010054</name>
</gene>
<organism evidence="2 3">
    <name type="scientific">Marasmius tenuissimus</name>
    <dbReference type="NCBI Taxonomy" id="585030"/>
    <lineage>
        <taxon>Eukaryota</taxon>
        <taxon>Fungi</taxon>
        <taxon>Dikarya</taxon>
        <taxon>Basidiomycota</taxon>
        <taxon>Agaricomycotina</taxon>
        <taxon>Agaricomycetes</taxon>
        <taxon>Agaricomycetidae</taxon>
        <taxon>Agaricales</taxon>
        <taxon>Marasmiineae</taxon>
        <taxon>Marasmiaceae</taxon>
        <taxon>Marasmius</taxon>
    </lineage>
</organism>
<accession>A0ABR2ZPM6</accession>
<name>A0ABR2ZPM6_9AGAR</name>
<dbReference type="EMBL" id="JBBXMP010000089">
    <property type="protein sequence ID" value="KAL0063031.1"/>
    <property type="molecule type" value="Genomic_DNA"/>
</dbReference>
<evidence type="ECO:0000256" key="1">
    <source>
        <dbReference type="SAM" id="MobiDB-lite"/>
    </source>
</evidence>
<evidence type="ECO:0000313" key="3">
    <source>
        <dbReference type="Proteomes" id="UP001437256"/>
    </source>
</evidence>
<protein>
    <submittedName>
        <fullName evidence="2">Uncharacterized protein</fullName>
    </submittedName>
</protein>
<sequence length="203" mass="21895">MQDSLEMPVRLLLRVRTTRLVGSLRNLASLVVALMPPPPSPSPGMKQEGTPDSGGVGPKDGIKAEGSPRGNLNAGPDAWKRNRFVDTRAPAQRRTPSAASFCSKPGFTATYPNAGPGGIQGGMLGMNPSPLPNTLQNPPSQNQPPQPQMQLHDMFDNQFLSSVTSHLEDLDGGLFRPDGDINFERDFGQWFNHPDDVSALDIK</sequence>
<evidence type="ECO:0000313" key="2">
    <source>
        <dbReference type="EMBL" id="KAL0063031.1"/>
    </source>
</evidence>
<dbReference type="Proteomes" id="UP001437256">
    <property type="component" value="Unassembled WGS sequence"/>
</dbReference>
<proteinExistence type="predicted"/>
<reference evidence="2 3" key="1">
    <citation type="submission" date="2024-05" db="EMBL/GenBank/DDBJ databases">
        <title>A draft genome resource for the thread blight pathogen Marasmius tenuissimus strain MS-2.</title>
        <authorList>
            <person name="Yulfo-Soto G.E."/>
            <person name="Baruah I.K."/>
            <person name="Amoako-Attah I."/>
            <person name="Bukari Y."/>
            <person name="Meinhardt L.W."/>
            <person name="Bailey B.A."/>
            <person name="Cohen S.P."/>
        </authorList>
    </citation>
    <scope>NUCLEOTIDE SEQUENCE [LARGE SCALE GENOMIC DNA]</scope>
    <source>
        <strain evidence="2 3">MS-2</strain>
    </source>
</reference>
<comment type="caution">
    <text evidence="2">The sequence shown here is derived from an EMBL/GenBank/DDBJ whole genome shotgun (WGS) entry which is preliminary data.</text>
</comment>
<feature type="region of interest" description="Disordered" evidence="1">
    <location>
        <begin position="38"/>
        <end position="78"/>
    </location>
</feature>
<keyword evidence="3" id="KW-1185">Reference proteome</keyword>